<evidence type="ECO:0000313" key="2">
    <source>
        <dbReference type="EMBL" id="KAG5476053.1"/>
    </source>
</evidence>
<evidence type="ECO:0000313" key="3">
    <source>
        <dbReference type="Proteomes" id="UP000674143"/>
    </source>
</evidence>
<gene>
    <name evidence="2" type="ORF">LSCM4_05009</name>
</gene>
<dbReference type="GeneID" id="92360917"/>
<dbReference type="KEGG" id="loi:92360917"/>
<sequence length="674" mass="75499">MSRKRDRDGTAAASAVSAAATITAGLPTAPPSRSPSPSSHKSEVTTNFGGFLWNDVSIVLFYRLMHEIHGACLALVKAAPEARPGILTSFASSVGVIWTVAKRHLSEEECLQSATRFNVYAESFLAALQGCVKETADGGTVMLCRSLQRLLEEQGFPEAEFGPLASHLAELLLEEDVQGYSYSERTSLVMPLPVRYEGDKRSEEEHARKRVGFEVVLPRFHSHAEVNTVVQLSEPKKRKPVLDEYRIFSLPKKAATFAVDDFMVDEELLHRAYVVLTTHLDAYGSLKGLSPYARLLVWNLLDRNDVLFSALYDQRVTSDAMRQQLLKLRELLAVHKQAFEETRAAARQMASLVGWYATSAQWRDQALSKLDELEESDWYSLADVYRSGGKAIFPNYARSNGITHLALGAVRKLDKLHSHELDGVPPMHTVVVKLLLPLLMGEAPELGEHCFAHGAFGADSPHWQRRRRKLKTVMDEIAKRAASPGPNPFLWSRSSVCTFLCASLIFPLQCLGELLELCSLVMFSPVGFDAFTRSFLATNWEEEGGILAYLLRREPANPSLVPLVGIPRVYKDLVTSVQLLVTDKMVPYVVEARRLAGEHAQVSLRLKSYAYWKALCTMFIEEDRFDDLSALQVSTKADPTRFYTTAVFELTSKVWPEDLVELREEEERCRRGTE</sequence>
<accession>A0A836HFY4</accession>
<reference evidence="3" key="1">
    <citation type="journal article" date="2021" name="Microbiol. Resour. Announc.">
        <title>LGAAP: Leishmaniinae Genome Assembly and Annotation Pipeline.</title>
        <authorList>
            <person name="Almutairi H."/>
            <person name="Urbaniak M.D."/>
            <person name="Bates M.D."/>
            <person name="Jariyapan N."/>
            <person name="Kwakye-Nuako G."/>
            <person name="Thomaz-Soccol V."/>
            <person name="Al-Salem W.S."/>
            <person name="Dillon R.J."/>
            <person name="Bates P.A."/>
            <person name="Gatherer D."/>
        </authorList>
    </citation>
    <scope>NUCLEOTIDE SEQUENCE [LARGE SCALE GENOMIC DNA]</scope>
</reference>
<keyword evidence="3" id="KW-1185">Reference proteome</keyword>
<dbReference type="RefSeq" id="XP_067062286.1">
    <property type="nucleotide sequence ID" value="XM_067206983.1"/>
</dbReference>
<name>A0A836HFY4_9TRYP</name>
<organism evidence="2 3">
    <name type="scientific">Leishmania orientalis</name>
    <dbReference type="NCBI Taxonomy" id="2249476"/>
    <lineage>
        <taxon>Eukaryota</taxon>
        <taxon>Discoba</taxon>
        <taxon>Euglenozoa</taxon>
        <taxon>Kinetoplastea</taxon>
        <taxon>Metakinetoplastina</taxon>
        <taxon>Trypanosomatida</taxon>
        <taxon>Trypanosomatidae</taxon>
        <taxon>Leishmaniinae</taxon>
        <taxon>Leishmania</taxon>
    </lineage>
</organism>
<dbReference type="SMR" id="A0A836HFY4"/>
<dbReference type="EMBL" id="JAFHLR010000026">
    <property type="protein sequence ID" value="KAG5476053.1"/>
    <property type="molecule type" value="Genomic_DNA"/>
</dbReference>
<protein>
    <submittedName>
        <fullName evidence="2">Uncharacterized protein</fullName>
    </submittedName>
</protein>
<feature type="region of interest" description="Disordered" evidence="1">
    <location>
        <begin position="22"/>
        <end position="41"/>
    </location>
</feature>
<reference evidence="3" key="2">
    <citation type="journal article" date="2021" name="Sci. Data">
        <title>Chromosome-scale genome sequencing, assembly and annotation of six genomes from subfamily Leishmaniinae.</title>
        <authorList>
            <person name="Almutairi H."/>
            <person name="Urbaniak M.D."/>
            <person name="Bates M.D."/>
            <person name="Jariyapan N."/>
            <person name="Kwakye-Nuako G."/>
            <person name="Thomaz Soccol V."/>
            <person name="Al-Salem W.S."/>
            <person name="Dillon R.J."/>
            <person name="Bates P.A."/>
            <person name="Gatherer D."/>
        </authorList>
    </citation>
    <scope>NUCLEOTIDE SEQUENCE [LARGE SCALE GENOMIC DNA]</scope>
</reference>
<comment type="caution">
    <text evidence="2">The sequence shown here is derived from an EMBL/GenBank/DDBJ whole genome shotgun (WGS) entry which is preliminary data.</text>
</comment>
<dbReference type="Proteomes" id="UP000674143">
    <property type="component" value="Unassembled WGS sequence"/>
</dbReference>
<evidence type="ECO:0000256" key="1">
    <source>
        <dbReference type="SAM" id="MobiDB-lite"/>
    </source>
</evidence>
<proteinExistence type="predicted"/>
<dbReference type="AlphaFoldDB" id="A0A836HFY4"/>